<accession>A0ABY7QDL6</accession>
<sequence>MSEEQKGSRWGRWIVIGVLAAAGWGIVRGGGHEPATSSAAPSSSPSTTAAAPSAASPGASSASPSKPSGSYEPADYAAPVRQYAGEAGVNPQLLMAILYNEAYKPHDPEFERAWQRNKPDAAFGIANMHRAAFDDTKPGRPFASRRWEELPDDRNLAIQAAAWHLHDLAGQLPARVSAPLDKDELLALGYNAGAGNMLAFARGVKIGPQAQSYLDRLHDNWARSGEAVR</sequence>
<keyword evidence="3" id="KW-1185">Reference proteome</keyword>
<feature type="region of interest" description="Disordered" evidence="1">
    <location>
        <begin position="31"/>
        <end position="73"/>
    </location>
</feature>
<evidence type="ECO:0000313" key="2">
    <source>
        <dbReference type="EMBL" id="WBP90855.1"/>
    </source>
</evidence>
<protein>
    <submittedName>
        <fullName evidence="2">Lytic transglycosylase domain-containing protein</fullName>
    </submittedName>
</protein>
<dbReference type="InterPro" id="IPR023346">
    <property type="entry name" value="Lysozyme-like_dom_sf"/>
</dbReference>
<dbReference type="EMBL" id="CP115450">
    <property type="protein sequence ID" value="WBP90855.1"/>
    <property type="molecule type" value="Genomic_DNA"/>
</dbReference>
<organism evidence="2 3">
    <name type="scientific">Kitasatospora cathayae</name>
    <dbReference type="NCBI Taxonomy" id="3004092"/>
    <lineage>
        <taxon>Bacteria</taxon>
        <taxon>Bacillati</taxon>
        <taxon>Actinomycetota</taxon>
        <taxon>Actinomycetes</taxon>
        <taxon>Kitasatosporales</taxon>
        <taxon>Streptomycetaceae</taxon>
        <taxon>Kitasatospora</taxon>
    </lineage>
</organism>
<feature type="compositionally biased region" description="Low complexity" evidence="1">
    <location>
        <begin position="34"/>
        <end position="70"/>
    </location>
</feature>
<gene>
    <name evidence="2" type="ORF">O1G21_36655</name>
</gene>
<dbReference type="Gene3D" id="1.10.530.10">
    <property type="match status" value="1"/>
</dbReference>
<dbReference type="SUPFAM" id="SSF53955">
    <property type="entry name" value="Lysozyme-like"/>
    <property type="match status" value="1"/>
</dbReference>
<reference evidence="3" key="1">
    <citation type="submission" date="2022-12" db="EMBL/GenBank/DDBJ databases">
        <authorList>
            <person name="Mo P."/>
        </authorList>
    </citation>
    <scope>NUCLEOTIDE SEQUENCE [LARGE SCALE GENOMIC DNA]</scope>
    <source>
        <strain evidence="3">HUAS 3-15</strain>
    </source>
</reference>
<evidence type="ECO:0000313" key="3">
    <source>
        <dbReference type="Proteomes" id="UP001212821"/>
    </source>
</evidence>
<evidence type="ECO:0000256" key="1">
    <source>
        <dbReference type="SAM" id="MobiDB-lite"/>
    </source>
</evidence>
<dbReference type="Proteomes" id="UP001212821">
    <property type="component" value="Chromosome"/>
</dbReference>
<name>A0ABY7QDL6_9ACTN</name>
<proteinExistence type="predicted"/>
<dbReference type="RefSeq" id="WP_270149885.1">
    <property type="nucleotide sequence ID" value="NZ_CP115450.1"/>
</dbReference>